<protein>
    <submittedName>
        <fullName evidence="2">Uncharacterized protein</fullName>
    </submittedName>
</protein>
<name>A0A167V682_9AGAM</name>
<feature type="region of interest" description="Disordered" evidence="1">
    <location>
        <begin position="54"/>
        <end position="87"/>
    </location>
</feature>
<feature type="compositionally biased region" description="Polar residues" evidence="1">
    <location>
        <begin position="75"/>
        <end position="87"/>
    </location>
</feature>
<dbReference type="Proteomes" id="UP000076532">
    <property type="component" value="Unassembled WGS sequence"/>
</dbReference>
<dbReference type="AlphaFoldDB" id="A0A167V682"/>
<feature type="compositionally biased region" description="Basic residues" evidence="1">
    <location>
        <begin position="188"/>
        <end position="197"/>
    </location>
</feature>
<keyword evidence="3" id="KW-1185">Reference proteome</keyword>
<reference evidence="2 3" key="1">
    <citation type="journal article" date="2016" name="Mol. Biol. Evol.">
        <title>Comparative Genomics of Early-Diverging Mushroom-Forming Fungi Provides Insights into the Origins of Lignocellulose Decay Capabilities.</title>
        <authorList>
            <person name="Nagy L.G."/>
            <person name="Riley R."/>
            <person name="Tritt A."/>
            <person name="Adam C."/>
            <person name="Daum C."/>
            <person name="Floudas D."/>
            <person name="Sun H."/>
            <person name="Yadav J.S."/>
            <person name="Pangilinan J."/>
            <person name="Larsson K.H."/>
            <person name="Matsuura K."/>
            <person name="Barry K."/>
            <person name="Labutti K."/>
            <person name="Kuo R."/>
            <person name="Ohm R.A."/>
            <person name="Bhattacharya S.S."/>
            <person name="Shirouzu T."/>
            <person name="Yoshinaga Y."/>
            <person name="Martin F.M."/>
            <person name="Grigoriev I.V."/>
            <person name="Hibbett D.S."/>
        </authorList>
    </citation>
    <scope>NUCLEOTIDE SEQUENCE [LARGE SCALE GENOMIC DNA]</scope>
    <source>
        <strain evidence="2 3">CBS 109695</strain>
    </source>
</reference>
<accession>A0A167V682</accession>
<evidence type="ECO:0000256" key="1">
    <source>
        <dbReference type="SAM" id="MobiDB-lite"/>
    </source>
</evidence>
<feature type="region of interest" description="Disordered" evidence="1">
    <location>
        <begin position="1"/>
        <end position="35"/>
    </location>
</feature>
<evidence type="ECO:0000313" key="2">
    <source>
        <dbReference type="EMBL" id="KZP04678.1"/>
    </source>
</evidence>
<dbReference type="EMBL" id="KV417898">
    <property type="protein sequence ID" value="KZP04678.1"/>
    <property type="molecule type" value="Genomic_DNA"/>
</dbReference>
<proteinExistence type="predicted"/>
<gene>
    <name evidence="2" type="ORF">FIBSPDRAFT_967925</name>
</gene>
<feature type="region of interest" description="Disordered" evidence="1">
    <location>
        <begin position="170"/>
        <end position="207"/>
    </location>
</feature>
<sequence length="232" mass="25471">MYSRSRHASGQRICPRTHQAHADAPAPSPVTQRAHASLHLPHARAFQHARISARQAPGAQYTHLPPRACPPGPTCTLTDPTRTSTNPHVASFRARRFALPLRAPPMFSSRPASPQPITWRPLLSNPENAGRLLRSTNAVDASIRPTPVSSTLEQDAVHICRCFTAIANDPPPRKPKNAAAPDCPPRANHTHHNRPRANRPLPSFPLPSHMHPLPRPIGGAMVQYILYNICVH</sequence>
<organism evidence="2 3">
    <name type="scientific">Athelia psychrophila</name>
    <dbReference type="NCBI Taxonomy" id="1759441"/>
    <lineage>
        <taxon>Eukaryota</taxon>
        <taxon>Fungi</taxon>
        <taxon>Dikarya</taxon>
        <taxon>Basidiomycota</taxon>
        <taxon>Agaricomycotina</taxon>
        <taxon>Agaricomycetes</taxon>
        <taxon>Agaricomycetidae</taxon>
        <taxon>Atheliales</taxon>
        <taxon>Atheliaceae</taxon>
        <taxon>Athelia</taxon>
    </lineage>
</organism>
<evidence type="ECO:0000313" key="3">
    <source>
        <dbReference type="Proteomes" id="UP000076532"/>
    </source>
</evidence>